<name>A0A7W8M926_9BURK</name>
<proteinExistence type="inferred from homology"/>
<keyword evidence="7 9" id="KW-0472">Membrane</keyword>
<dbReference type="Proteomes" id="UP000532440">
    <property type="component" value="Unassembled WGS sequence"/>
</dbReference>
<accession>A0A7W8M926</accession>
<keyword evidence="3" id="KW-1003">Cell membrane</keyword>
<organism evidence="11 12">
    <name type="scientific">Quisquiliibacterium transsilvanicum</name>
    <dbReference type="NCBI Taxonomy" id="1549638"/>
    <lineage>
        <taxon>Bacteria</taxon>
        <taxon>Pseudomonadati</taxon>
        <taxon>Pseudomonadota</taxon>
        <taxon>Betaproteobacteria</taxon>
        <taxon>Burkholderiales</taxon>
        <taxon>Burkholderiaceae</taxon>
        <taxon>Quisquiliibacterium</taxon>
    </lineage>
</organism>
<dbReference type="RefSeq" id="WP_183968322.1">
    <property type="nucleotide sequence ID" value="NZ_BAABEW010000012.1"/>
</dbReference>
<feature type="signal peptide" evidence="10">
    <location>
        <begin position="1"/>
        <end position="24"/>
    </location>
</feature>
<sequence length="361" mass="37472">MTPPVQIGAAAAAASAASSGASSGASTAPDEAGIPKAPPRDYLPLLLVPLVALLALPLVGSPSTWVTLTVAGLAMGLIVFIIASGLTLVFGLMDVLNFGHGVFIALGAFVATSVLAPMAGLTENPSMAVNLVAVFAAMVVAMAVAGAVGYAFERLIVKPVYGQHLKQILITMGGMIIGEELIKAVWGPDQIPLPLPQGLKGAWFFGDAAIEKYRVIAVVVGLVVFAAMLWVLARTKVGLLIRAGVQDREMVESLGYRIHRLFIGVFVAGSALAGLGGVMWGLYQQGVVPQMGAQVNVLIFIVIIIGGLGSTTGCFLGALLVGLMANYTGFLAPKVALFSNILLMVMVLLWRPQGLYPVARR</sequence>
<dbReference type="CDD" id="cd06582">
    <property type="entry name" value="TM_PBP1_LivH_like"/>
    <property type="match status" value="1"/>
</dbReference>
<evidence type="ECO:0000256" key="1">
    <source>
        <dbReference type="ARBA" id="ARBA00004651"/>
    </source>
</evidence>
<evidence type="ECO:0000256" key="7">
    <source>
        <dbReference type="ARBA" id="ARBA00023136"/>
    </source>
</evidence>
<feature type="transmembrane region" description="Helical" evidence="9">
    <location>
        <begin position="43"/>
        <end position="59"/>
    </location>
</feature>
<keyword evidence="2" id="KW-0813">Transport</keyword>
<protein>
    <submittedName>
        <fullName evidence="11">Branched-chain amino acid transport system permease protein</fullName>
    </submittedName>
</protein>
<evidence type="ECO:0000313" key="11">
    <source>
        <dbReference type="EMBL" id="MBB5272621.1"/>
    </source>
</evidence>
<comment type="similarity">
    <text evidence="8">Belongs to the binding-protein-dependent transport system permease family. LivHM subfamily.</text>
</comment>
<feature type="transmembrane region" description="Helical" evidence="9">
    <location>
        <begin position="295"/>
        <end position="323"/>
    </location>
</feature>
<keyword evidence="10" id="KW-0732">Signal</keyword>
<evidence type="ECO:0000256" key="5">
    <source>
        <dbReference type="ARBA" id="ARBA00022970"/>
    </source>
</evidence>
<gene>
    <name evidence="11" type="ORF">HNQ70_002644</name>
</gene>
<keyword evidence="5" id="KW-0029">Amino-acid transport</keyword>
<dbReference type="PANTHER" id="PTHR11795:SF442">
    <property type="entry name" value="ABC TRANSPORTER ATP-BINDING PROTEIN"/>
    <property type="match status" value="1"/>
</dbReference>
<feature type="transmembrane region" description="Helical" evidence="9">
    <location>
        <begin position="213"/>
        <end position="233"/>
    </location>
</feature>
<dbReference type="Pfam" id="PF02653">
    <property type="entry name" value="BPD_transp_2"/>
    <property type="match status" value="1"/>
</dbReference>
<keyword evidence="6 9" id="KW-1133">Transmembrane helix</keyword>
<evidence type="ECO:0000313" key="12">
    <source>
        <dbReference type="Proteomes" id="UP000532440"/>
    </source>
</evidence>
<feature type="transmembrane region" description="Helical" evidence="9">
    <location>
        <begin position="128"/>
        <end position="152"/>
    </location>
</feature>
<evidence type="ECO:0000256" key="2">
    <source>
        <dbReference type="ARBA" id="ARBA00022448"/>
    </source>
</evidence>
<evidence type="ECO:0000256" key="8">
    <source>
        <dbReference type="ARBA" id="ARBA00037998"/>
    </source>
</evidence>
<dbReference type="InterPro" id="IPR052157">
    <property type="entry name" value="BCAA_transport_permease"/>
</dbReference>
<evidence type="ECO:0000256" key="4">
    <source>
        <dbReference type="ARBA" id="ARBA00022692"/>
    </source>
</evidence>
<keyword evidence="12" id="KW-1185">Reference proteome</keyword>
<evidence type="ECO:0000256" key="6">
    <source>
        <dbReference type="ARBA" id="ARBA00022989"/>
    </source>
</evidence>
<dbReference type="GO" id="GO:0022857">
    <property type="term" value="F:transmembrane transporter activity"/>
    <property type="evidence" value="ECO:0007669"/>
    <property type="project" value="InterPro"/>
</dbReference>
<feature type="chain" id="PRO_5031083365" evidence="10">
    <location>
        <begin position="25"/>
        <end position="361"/>
    </location>
</feature>
<evidence type="ECO:0000256" key="3">
    <source>
        <dbReference type="ARBA" id="ARBA00022475"/>
    </source>
</evidence>
<dbReference type="EMBL" id="JACHGB010000005">
    <property type="protein sequence ID" value="MBB5272621.1"/>
    <property type="molecule type" value="Genomic_DNA"/>
</dbReference>
<dbReference type="GO" id="GO:0005886">
    <property type="term" value="C:plasma membrane"/>
    <property type="evidence" value="ECO:0007669"/>
    <property type="project" value="UniProtKB-SubCell"/>
</dbReference>
<dbReference type="GO" id="GO:0006865">
    <property type="term" value="P:amino acid transport"/>
    <property type="evidence" value="ECO:0007669"/>
    <property type="project" value="UniProtKB-KW"/>
</dbReference>
<comment type="subcellular location">
    <subcellularLocation>
        <location evidence="1">Cell membrane</location>
        <topology evidence="1">Multi-pass membrane protein</topology>
    </subcellularLocation>
</comment>
<reference evidence="11 12" key="1">
    <citation type="submission" date="2020-08" db="EMBL/GenBank/DDBJ databases">
        <title>Genomic Encyclopedia of Type Strains, Phase IV (KMG-IV): sequencing the most valuable type-strain genomes for metagenomic binning, comparative biology and taxonomic classification.</title>
        <authorList>
            <person name="Goeker M."/>
        </authorList>
    </citation>
    <scope>NUCLEOTIDE SEQUENCE [LARGE SCALE GENOMIC DNA]</scope>
    <source>
        <strain evidence="11 12">DSM 29781</strain>
    </source>
</reference>
<comment type="caution">
    <text evidence="11">The sequence shown here is derived from an EMBL/GenBank/DDBJ whole genome shotgun (WGS) entry which is preliminary data.</text>
</comment>
<feature type="transmembrane region" description="Helical" evidence="9">
    <location>
        <begin position="261"/>
        <end position="283"/>
    </location>
</feature>
<evidence type="ECO:0000256" key="10">
    <source>
        <dbReference type="SAM" id="SignalP"/>
    </source>
</evidence>
<dbReference type="AlphaFoldDB" id="A0A7W8M926"/>
<evidence type="ECO:0000256" key="9">
    <source>
        <dbReference type="SAM" id="Phobius"/>
    </source>
</evidence>
<keyword evidence="4 9" id="KW-0812">Transmembrane</keyword>
<feature type="transmembrane region" description="Helical" evidence="9">
    <location>
        <begin position="98"/>
        <end position="116"/>
    </location>
</feature>
<dbReference type="PANTHER" id="PTHR11795">
    <property type="entry name" value="BRANCHED-CHAIN AMINO ACID TRANSPORT SYSTEM PERMEASE PROTEIN LIVH"/>
    <property type="match status" value="1"/>
</dbReference>
<feature type="transmembrane region" description="Helical" evidence="9">
    <location>
        <begin position="335"/>
        <end position="352"/>
    </location>
</feature>
<dbReference type="InterPro" id="IPR001851">
    <property type="entry name" value="ABC_transp_permease"/>
</dbReference>
<feature type="transmembrane region" description="Helical" evidence="9">
    <location>
        <begin position="66"/>
        <end position="92"/>
    </location>
</feature>